<name>A0AAD8MIC5_9APIA</name>
<reference evidence="2" key="1">
    <citation type="submission" date="2023-02" db="EMBL/GenBank/DDBJ databases">
        <title>Genome of toxic invasive species Heracleum sosnowskyi carries increased number of genes despite the absence of recent whole-genome duplications.</title>
        <authorList>
            <person name="Schelkunov M."/>
            <person name="Shtratnikova V."/>
            <person name="Makarenko M."/>
            <person name="Klepikova A."/>
            <person name="Omelchenko D."/>
            <person name="Novikova G."/>
            <person name="Obukhova E."/>
            <person name="Bogdanov V."/>
            <person name="Penin A."/>
            <person name="Logacheva M."/>
        </authorList>
    </citation>
    <scope>NUCLEOTIDE SEQUENCE</scope>
    <source>
        <strain evidence="2">Hsosn_3</strain>
        <tissue evidence="2">Leaf</tissue>
    </source>
</reference>
<keyword evidence="1" id="KW-0812">Transmembrane</keyword>
<protein>
    <submittedName>
        <fullName evidence="2">Uncharacterized protein</fullName>
    </submittedName>
</protein>
<dbReference type="AlphaFoldDB" id="A0AAD8MIC5"/>
<evidence type="ECO:0000313" key="2">
    <source>
        <dbReference type="EMBL" id="KAK1373879.1"/>
    </source>
</evidence>
<feature type="transmembrane region" description="Helical" evidence="1">
    <location>
        <begin position="6"/>
        <end position="22"/>
    </location>
</feature>
<keyword evidence="1" id="KW-0472">Membrane</keyword>
<evidence type="ECO:0000256" key="1">
    <source>
        <dbReference type="SAM" id="Phobius"/>
    </source>
</evidence>
<keyword evidence="1" id="KW-1133">Transmembrane helix</keyword>
<evidence type="ECO:0000313" key="3">
    <source>
        <dbReference type="Proteomes" id="UP001237642"/>
    </source>
</evidence>
<reference evidence="2" key="2">
    <citation type="submission" date="2023-05" db="EMBL/GenBank/DDBJ databases">
        <authorList>
            <person name="Schelkunov M.I."/>
        </authorList>
    </citation>
    <scope>NUCLEOTIDE SEQUENCE</scope>
    <source>
        <strain evidence="2">Hsosn_3</strain>
        <tissue evidence="2">Leaf</tissue>
    </source>
</reference>
<keyword evidence="3" id="KW-1185">Reference proteome</keyword>
<proteinExistence type="predicted"/>
<accession>A0AAD8MIC5</accession>
<dbReference type="Proteomes" id="UP001237642">
    <property type="component" value="Unassembled WGS sequence"/>
</dbReference>
<dbReference type="EMBL" id="JAUIZM010000007">
    <property type="protein sequence ID" value="KAK1373879.1"/>
    <property type="molecule type" value="Genomic_DNA"/>
</dbReference>
<feature type="transmembrane region" description="Helical" evidence="1">
    <location>
        <begin position="138"/>
        <end position="159"/>
    </location>
</feature>
<organism evidence="2 3">
    <name type="scientific">Heracleum sosnowskyi</name>
    <dbReference type="NCBI Taxonomy" id="360622"/>
    <lineage>
        <taxon>Eukaryota</taxon>
        <taxon>Viridiplantae</taxon>
        <taxon>Streptophyta</taxon>
        <taxon>Embryophyta</taxon>
        <taxon>Tracheophyta</taxon>
        <taxon>Spermatophyta</taxon>
        <taxon>Magnoliopsida</taxon>
        <taxon>eudicotyledons</taxon>
        <taxon>Gunneridae</taxon>
        <taxon>Pentapetalae</taxon>
        <taxon>asterids</taxon>
        <taxon>campanulids</taxon>
        <taxon>Apiales</taxon>
        <taxon>Apiaceae</taxon>
        <taxon>Apioideae</taxon>
        <taxon>apioid superclade</taxon>
        <taxon>Tordylieae</taxon>
        <taxon>Tordyliinae</taxon>
        <taxon>Heracleum</taxon>
    </lineage>
</organism>
<comment type="caution">
    <text evidence="2">The sequence shown here is derived from an EMBL/GenBank/DDBJ whole genome shotgun (WGS) entry which is preliminary data.</text>
</comment>
<gene>
    <name evidence="2" type="ORF">POM88_030072</name>
</gene>
<sequence>MGLQFVAYSLFPYLLLFLFNFIDSTTYEKMTSGACNSIEGSIMDSGVKMEIHDGGEFAENTIRELLFCNLSKINGRTHHQTGQLGCSRVQQFSCYIDKEMSKRPKTVNSRGELLIDSIYDPLIPREEKTPMEIFLFNLIWKRIAALLVVWVSFLLLQIIKARQVISSSLYYMFCQIV</sequence>